<sequence>MRYYGTIYTAAPPGTGVGITVGQADRMLAHRTAENDCMNRGGAPCRLVSEFTFACAAVAHGVRQSPGTAIMTSDPSTFRLHVVGHGMANTRADAEYDAMSDCNRRDRGLTCGIVRSECSGR</sequence>
<proteinExistence type="predicted"/>
<evidence type="ECO:0000259" key="1">
    <source>
        <dbReference type="Pfam" id="PF13827"/>
    </source>
</evidence>
<evidence type="ECO:0000313" key="2">
    <source>
        <dbReference type="EMBL" id="PZW40047.1"/>
    </source>
</evidence>
<name>A0A2W7IKZ2_9PROT</name>
<accession>A0A2W7IKZ2</accession>
<dbReference type="Proteomes" id="UP000249688">
    <property type="component" value="Unassembled WGS sequence"/>
</dbReference>
<protein>
    <submittedName>
        <fullName evidence="2">Uncharacterized protein DUF4189</fullName>
    </submittedName>
</protein>
<dbReference type="EMBL" id="QKYU01000025">
    <property type="protein sequence ID" value="PZW40047.1"/>
    <property type="molecule type" value="Genomic_DNA"/>
</dbReference>
<dbReference type="Pfam" id="PF13827">
    <property type="entry name" value="DUF4189"/>
    <property type="match status" value="1"/>
</dbReference>
<gene>
    <name evidence="2" type="ORF">C8P66_12515</name>
</gene>
<evidence type="ECO:0000313" key="3">
    <source>
        <dbReference type="Proteomes" id="UP000249688"/>
    </source>
</evidence>
<dbReference type="InterPro" id="IPR025240">
    <property type="entry name" value="DUF4189"/>
</dbReference>
<keyword evidence="3" id="KW-1185">Reference proteome</keyword>
<dbReference type="AlphaFoldDB" id="A0A2W7IKZ2"/>
<reference evidence="2 3" key="1">
    <citation type="submission" date="2018-06" db="EMBL/GenBank/DDBJ databases">
        <title>Genomic Encyclopedia of Archaeal and Bacterial Type Strains, Phase II (KMG-II): from individual species to whole genera.</title>
        <authorList>
            <person name="Goeker M."/>
        </authorList>
    </citation>
    <scope>NUCLEOTIDE SEQUENCE [LARGE SCALE GENOMIC DNA]</scope>
    <source>
        <strain evidence="2 3">DSM 24525</strain>
    </source>
</reference>
<organism evidence="2 3">
    <name type="scientific">Humitalea rosea</name>
    <dbReference type="NCBI Taxonomy" id="990373"/>
    <lineage>
        <taxon>Bacteria</taxon>
        <taxon>Pseudomonadati</taxon>
        <taxon>Pseudomonadota</taxon>
        <taxon>Alphaproteobacteria</taxon>
        <taxon>Acetobacterales</taxon>
        <taxon>Roseomonadaceae</taxon>
        <taxon>Humitalea</taxon>
    </lineage>
</organism>
<feature type="domain" description="DUF4189" evidence="1">
    <location>
        <begin position="10"/>
        <end position="118"/>
    </location>
</feature>
<comment type="caution">
    <text evidence="2">The sequence shown here is derived from an EMBL/GenBank/DDBJ whole genome shotgun (WGS) entry which is preliminary data.</text>
</comment>